<dbReference type="Proteomes" id="UP000316545">
    <property type="component" value="Unassembled WGS sequence"/>
</dbReference>
<proteinExistence type="predicted"/>
<dbReference type="EMBL" id="VITO01000029">
    <property type="protein sequence ID" value="TWB15599.1"/>
    <property type="molecule type" value="Genomic_DNA"/>
</dbReference>
<organism evidence="1 2">
    <name type="scientific">Nitrospirillum amazonense</name>
    <dbReference type="NCBI Taxonomy" id="28077"/>
    <lineage>
        <taxon>Bacteria</taxon>
        <taxon>Pseudomonadati</taxon>
        <taxon>Pseudomonadota</taxon>
        <taxon>Alphaproteobacteria</taxon>
        <taxon>Rhodospirillales</taxon>
        <taxon>Azospirillaceae</taxon>
        <taxon>Nitrospirillum</taxon>
    </lineage>
</organism>
<comment type="caution">
    <text evidence="1">The sequence shown here is derived from an EMBL/GenBank/DDBJ whole genome shotgun (WGS) entry which is preliminary data.</text>
</comment>
<sequence>MSAPDVPSCREQLIRYVLGTLLPRVRPRNMADTLALYRARATTILEAEMEIQGQPLENAAALNLVVLKGPPGSDDTFGVRRNFLVLAVLGTVRRTGKTADADIDAALADLGPAIQQEFEADPTLGGLAVWVEETEVDQDPPITGAARVAEVFVTVQIEYWTVPGDQYAFFYAVPAP</sequence>
<evidence type="ECO:0000313" key="2">
    <source>
        <dbReference type="Proteomes" id="UP000316545"/>
    </source>
</evidence>
<name>A0A560F1V4_9PROT</name>
<dbReference type="AlphaFoldDB" id="A0A560F1V4"/>
<evidence type="ECO:0000313" key="1">
    <source>
        <dbReference type="EMBL" id="TWB15599.1"/>
    </source>
</evidence>
<gene>
    <name evidence="1" type="ORF">FBZ88_12952</name>
</gene>
<keyword evidence="2" id="KW-1185">Reference proteome</keyword>
<accession>A0A560F1V4</accession>
<dbReference type="RefSeq" id="WP_145620197.1">
    <property type="nucleotide sequence ID" value="NZ_VITO01000029.1"/>
</dbReference>
<reference evidence="1 2" key="1">
    <citation type="submission" date="2019-06" db="EMBL/GenBank/DDBJ databases">
        <title>Genomic Encyclopedia of Type Strains, Phase IV (KMG-V): Genome sequencing to study the core and pangenomes of soil and plant-associated prokaryotes.</title>
        <authorList>
            <person name="Whitman W."/>
        </authorList>
    </citation>
    <scope>NUCLEOTIDE SEQUENCE [LARGE SCALE GENOMIC DNA]</scope>
    <source>
        <strain evidence="1 2">BR 11865</strain>
    </source>
</reference>
<protein>
    <submittedName>
        <fullName evidence="1">Uncharacterized protein</fullName>
    </submittedName>
</protein>